<evidence type="ECO:0000313" key="3">
    <source>
        <dbReference type="Proteomes" id="UP000538670"/>
    </source>
</evidence>
<feature type="transmembrane region" description="Helical" evidence="1">
    <location>
        <begin position="6"/>
        <end position="25"/>
    </location>
</feature>
<evidence type="ECO:0000313" key="2">
    <source>
        <dbReference type="EMBL" id="MBB3878083.1"/>
    </source>
</evidence>
<reference evidence="2 3" key="1">
    <citation type="submission" date="2020-08" db="EMBL/GenBank/DDBJ databases">
        <title>Genomic Encyclopedia of Type Strains, Phase IV (KMG-IV): sequencing the most valuable type-strain genomes for metagenomic binning, comparative biology and taxonomic classification.</title>
        <authorList>
            <person name="Goeker M."/>
        </authorList>
    </citation>
    <scope>NUCLEOTIDE SEQUENCE [LARGE SCALE GENOMIC DNA]</scope>
    <source>
        <strain evidence="2 3">DSM 19512</strain>
    </source>
</reference>
<sequence length="58" mass="6688">MAGALLEIWLTVSALSSLLIVLVAIGHSDLRLERRLKTRPDRVRAGTPRRRRRQTRRV</sequence>
<keyword evidence="1" id="KW-1133">Transmembrane helix</keyword>
<keyword evidence="3" id="KW-1185">Reference proteome</keyword>
<gene>
    <name evidence="2" type="ORF">GGR48_000486</name>
</gene>
<name>A0A7W6F1S4_9SPHN</name>
<keyword evidence="1" id="KW-0472">Membrane</keyword>
<keyword evidence="1" id="KW-0812">Transmembrane</keyword>
<dbReference type="AlphaFoldDB" id="A0A7W6F1S4"/>
<proteinExistence type="predicted"/>
<organism evidence="2 3">
    <name type="scientific">Sphingomonas pseudosanguinis</name>
    <dbReference type="NCBI Taxonomy" id="413712"/>
    <lineage>
        <taxon>Bacteria</taxon>
        <taxon>Pseudomonadati</taxon>
        <taxon>Pseudomonadota</taxon>
        <taxon>Alphaproteobacteria</taxon>
        <taxon>Sphingomonadales</taxon>
        <taxon>Sphingomonadaceae</taxon>
        <taxon>Sphingomonas</taxon>
    </lineage>
</organism>
<dbReference type="Proteomes" id="UP000538670">
    <property type="component" value="Unassembled WGS sequence"/>
</dbReference>
<accession>A0A7W6F1S4</accession>
<evidence type="ECO:0000256" key="1">
    <source>
        <dbReference type="SAM" id="Phobius"/>
    </source>
</evidence>
<protein>
    <submittedName>
        <fullName evidence="2">Uncharacterized protein</fullName>
    </submittedName>
</protein>
<comment type="caution">
    <text evidence="2">The sequence shown here is derived from an EMBL/GenBank/DDBJ whole genome shotgun (WGS) entry which is preliminary data.</text>
</comment>
<dbReference type="EMBL" id="JACIDH010000001">
    <property type="protein sequence ID" value="MBB3878083.1"/>
    <property type="molecule type" value="Genomic_DNA"/>
</dbReference>
<dbReference type="RefSeq" id="WP_183950296.1">
    <property type="nucleotide sequence ID" value="NZ_JACIDH010000001.1"/>
</dbReference>